<dbReference type="AlphaFoldDB" id="A0A1J1GPD9"/>
<organism evidence="1 2">
    <name type="scientific">Plasmodium gallinaceum</name>
    <dbReference type="NCBI Taxonomy" id="5849"/>
    <lineage>
        <taxon>Eukaryota</taxon>
        <taxon>Sar</taxon>
        <taxon>Alveolata</taxon>
        <taxon>Apicomplexa</taxon>
        <taxon>Aconoidasida</taxon>
        <taxon>Haemosporida</taxon>
        <taxon>Plasmodiidae</taxon>
        <taxon>Plasmodium</taxon>
        <taxon>Plasmodium (Haemamoeba)</taxon>
    </lineage>
</organism>
<accession>A0A1J1GPD9</accession>
<proteinExistence type="predicted"/>
<dbReference type="GeneID" id="39732519"/>
<dbReference type="GO" id="GO:0000727">
    <property type="term" value="P:double-strand break repair via break-induced replication"/>
    <property type="evidence" value="ECO:0007669"/>
    <property type="project" value="TreeGrafter"/>
</dbReference>
<dbReference type="GO" id="GO:0006260">
    <property type="term" value="P:DNA replication"/>
    <property type="evidence" value="ECO:0007669"/>
    <property type="project" value="InterPro"/>
</dbReference>
<evidence type="ECO:0000313" key="1">
    <source>
        <dbReference type="EMBL" id="CRG94285.1"/>
    </source>
</evidence>
<name>A0A1J1GPD9_PLAGA</name>
<protein>
    <submittedName>
        <fullName evidence="1">Uncharacterized protein</fullName>
    </submittedName>
</protein>
<dbReference type="PANTHER" id="PTHR12772:SF0">
    <property type="entry name" value="DNA REPLICATION COMPLEX GINS PROTEIN PSF2"/>
    <property type="match status" value="1"/>
</dbReference>
<dbReference type="RefSeq" id="XP_028527106.1">
    <property type="nucleotide sequence ID" value="XM_028670345.1"/>
</dbReference>
<dbReference type="OMA" id="HIIWQKA"/>
<dbReference type="GO" id="GO:0000811">
    <property type="term" value="C:GINS complex"/>
    <property type="evidence" value="ECO:0007669"/>
    <property type="project" value="TreeGrafter"/>
</dbReference>
<dbReference type="SUPFAM" id="SSF158573">
    <property type="entry name" value="GINS helical bundle-like"/>
    <property type="match status" value="1"/>
</dbReference>
<comment type="caution">
    <text evidence="1">The sequence shown here is derived from an EMBL/GenBank/DDBJ whole genome shotgun (WGS) entry which is preliminary data.</text>
</comment>
<dbReference type="EMBL" id="CVMV01000022">
    <property type="protein sequence ID" value="CRG94285.1"/>
    <property type="molecule type" value="Genomic_DNA"/>
</dbReference>
<dbReference type="InterPro" id="IPR007257">
    <property type="entry name" value="GINS_Psf2"/>
</dbReference>
<dbReference type="OrthoDB" id="1938138at2759"/>
<keyword evidence="2" id="KW-1185">Reference proteome</keyword>
<dbReference type="PANTHER" id="PTHR12772">
    <property type="entry name" value="DNA REPLICATION COMPLEX GINS PROTEIN PSF2"/>
    <property type="match status" value="1"/>
</dbReference>
<dbReference type="Gene3D" id="1.20.58.1020">
    <property type="match status" value="1"/>
</dbReference>
<evidence type="ECO:0000313" key="2">
    <source>
        <dbReference type="Proteomes" id="UP000220797"/>
    </source>
</evidence>
<reference evidence="1" key="1">
    <citation type="submission" date="2015-04" db="EMBL/GenBank/DDBJ databases">
        <authorList>
            <consortium name="Pathogen Informatics"/>
        </authorList>
    </citation>
    <scope>NUCLEOTIDE SEQUENCE [LARGE SCALE GENOMIC DNA]</scope>
    <source>
        <strain evidence="1">8A</strain>
    </source>
</reference>
<gene>
    <name evidence="1" type="ORF">PGAL8A_00398900</name>
</gene>
<dbReference type="CDD" id="cd11712">
    <property type="entry name" value="GINS_A_psf2"/>
    <property type="match status" value="1"/>
</dbReference>
<dbReference type="Proteomes" id="UP000220797">
    <property type="component" value="Unassembled WGS sequence"/>
</dbReference>
<sequence length="469" mass="55667">MSDVFSIFRRKRNKKTKLCKTSNKKSKRNILMNDKCRRRAYVNNNVKQDNTQVEINNHESNIVLVDFPKLPIKNIELCEGVYNIFYIRDQYLIGNKNVTINNEHLILLETILDKLDSAINELNSEENYSTKKILSSVYEKIATLYNSFKNIKNKLPQLSNAYDCFKSNIIFVRGKQFKKNYVYDNLINIYTYLQDSELQQDNIETINQTLHINDQAISSPSFINKNLVTSNEYIEYLPMKFNPHFLELNKISIYYLFEESINHIIWQKALDELIVVKALADIPYFDLTEVEGFDFQKMKSGQRQWYPLYIAKELSEEGLATVEFPFWFYIDNLKNIYKKEFEDMNELTDLPSPFFFEISSMFLENNAFKNSTPIETIGQKTPYKYILKVAGLIQDIRQKRIHKIMNKFKNCDIFSEILIINNIQIYETYCVNYLASVFFQRQNSSYSMDENFDVRNYLFDPFIFSSYNI</sequence>
<dbReference type="InterPro" id="IPR036224">
    <property type="entry name" value="GINS_bundle-like_dom_sf"/>
</dbReference>
<dbReference type="VEuPathDB" id="PlasmoDB:PGAL8A_00398900"/>